<accession>A0A2X0LL87</accession>
<proteinExistence type="predicted"/>
<evidence type="ECO:0000313" key="2">
    <source>
        <dbReference type="Proteomes" id="UP000249723"/>
    </source>
</evidence>
<gene>
    <name evidence="1" type="ORF">BZ3500_MVSOF-1268-A1-R1_CHR4-2G06878</name>
</gene>
<dbReference type="EMBL" id="FMWP01000092">
    <property type="protein sequence ID" value="SCZ96943.1"/>
    <property type="molecule type" value="Genomic_DNA"/>
</dbReference>
<dbReference type="Proteomes" id="UP000249723">
    <property type="component" value="Unassembled WGS sequence"/>
</dbReference>
<protein>
    <submittedName>
        <fullName evidence="1">BZ3500_MvSof-1268-A1-R1_Chr4-2g06878 protein</fullName>
    </submittedName>
</protein>
<dbReference type="AlphaFoldDB" id="A0A2X0LL87"/>
<organism evidence="1 2">
    <name type="scientific">Microbotryum saponariae</name>
    <dbReference type="NCBI Taxonomy" id="289078"/>
    <lineage>
        <taxon>Eukaryota</taxon>
        <taxon>Fungi</taxon>
        <taxon>Dikarya</taxon>
        <taxon>Basidiomycota</taxon>
        <taxon>Pucciniomycotina</taxon>
        <taxon>Microbotryomycetes</taxon>
        <taxon>Microbotryales</taxon>
        <taxon>Microbotryaceae</taxon>
        <taxon>Microbotryum</taxon>
    </lineage>
</organism>
<keyword evidence="2" id="KW-1185">Reference proteome</keyword>
<evidence type="ECO:0000313" key="1">
    <source>
        <dbReference type="EMBL" id="SCZ96943.1"/>
    </source>
</evidence>
<name>A0A2X0LL87_9BASI</name>
<sequence>MEHCFKKGENLYEKKELTDAGYRYALDDQNQLDVPMSNQVQGPGCEREGQARYDLWPLQ</sequence>
<reference evidence="2" key="1">
    <citation type="submission" date="2016-10" db="EMBL/GenBank/DDBJ databases">
        <authorList>
            <person name="Jeantristanb JTB J.-T."/>
            <person name="Ricardo R."/>
        </authorList>
    </citation>
    <scope>NUCLEOTIDE SEQUENCE [LARGE SCALE GENOMIC DNA]</scope>
</reference>